<evidence type="ECO:0000256" key="4">
    <source>
        <dbReference type="ARBA" id="ARBA00023125"/>
    </source>
</evidence>
<organism evidence="9 10">
    <name type="scientific">Aspergillus pseudoustus</name>
    <dbReference type="NCBI Taxonomy" id="1810923"/>
    <lineage>
        <taxon>Eukaryota</taxon>
        <taxon>Fungi</taxon>
        <taxon>Dikarya</taxon>
        <taxon>Ascomycota</taxon>
        <taxon>Pezizomycotina</taxon>
        <taxon>Eurotiomycetes</taxon>
        <taxon>Eurotiomycetidae</taxon>
        <taxon>Eurotiales</taxon>
        <taxon>Aspergillaceae</taxon>
        <taxon>Aspergillus</taxon>
        <taxon>Aspergillus subgen. Nidulantes</taxon>
    </lineage>
</organism>
<dbReference type="PROSITE" id="PS00463">
    <property type="entry name" value="ZN2_CY6_FUNGAL_1"/>
    <property type="match status" value="1"/>
</dbReference>
<evidence type="ECO:0000256" key="3">
    <source>
        <dbReference type="ARBA" id="ARBA00023015"/>
    </source>
</evidence>
<evidence type="ECO:0000313" key="9">
    <source>
        <dbReference type="EMBL" id="KAL2836583.1"/>
    </source>
</evidence>
<dbReference type="PANTHER" id="PTHR31845:SF37">
    <property type="entry name" value="TRANSCRIPTION FACTOR DOMAIN-CONTAINING PROTEIN"/>
    <property type="match status" value="1"/>
</dbReference>
<keyword evidence="2" id="KW-0862">Zinc</keyword>
<dbReference type="InterPro" id="IPR001138">
    <property type="entry name" value="Zn2Cys6_DnaBD"/>
</dbReference>
<keyword evidence="3" id="KW-0805">Transcription regulation</keyword>
<evidence type="ECO:0000256" key="2">
    <source>
        <dbReference type="ARBA" id="ARBA00022833"/>
    </source>
</evidence>
<accession>A0ABR4J939</accession>
<keyword evidence="5" id="KW-0804">Transcription</keyword>
<name>A0ABR4J939_9EURO</name>
<dbReference type="Gene3D" id="4.10.240.10">
    <property type="entry name" value="Zn(2)-C6 fungal-type DNA-binding domain"/>
    <property type="match status" value="1"/>
</dbReference>
<dbReference type="Proteomes" id="UP001610446">
    <property type="component" value="Unassembled WGS sequence"/>
</dbReference>
<evidence type="ECO:0000256" key="6">
    <source>
        <dbReference type="ARBA" id="ARBA00023242"/>
    </source>
</evidence>
<dbReference type="CDD" id="cd12148">
    <property type="entry name" value="fungal_TF_MHR"/>
    <property type="match status" value="1"/>
</dbReference>
<keyword evidence="10" id="KW-1185">Reference proteome</keyword>
<feature type="compositionally biased region" description="Polar residues" evidence="7">
    <location>
        <begin position="509"/>
        <end position="523"/>
    </location>
</feature>
<evidence type="ECO:0000259" key="8">
    <source>
        <dbReference type="PROSITE" id="PS50048"/>
    </source>
</evidence>
<comment type="subcellular location">
    <subcellularLocation>
        <location evidence="1">Nucleus</location>
    </subcellularLocation>
</comment>
<reference evidence="9 10" key="1">
    <citation type="submission" date="2024-07" db="EMBL/GenBank/DDBJ databases">
        <title>Section-level genome sequencing and comparative genomics of Aspergillus sections Usti and Cavernicolus.</title>
        <authorList>
            <consortium name="Lawrence Berkeley National Laboratory"/>
            <person name="Nybo J.L."/>
            <person name="Vesth T.C."/>
            <person name="Theobald S."/>
            <person name="Frisvad J.C."/>
            <person name="Larsen T.O."/>
            <person name="Kjaerboelling I."/>
            <person name="Rothschild-Mancinelli K."/>
            <person name="Lyhne E.K."/>
            <person name="Kogle M.E."/>
            <person name="Barry K."/>
            <person name="Clum A."/>
            <person name="Na H."/>
            <person name="Ledsgaard L."/>
            <person name="Lin J."/>
            <person name="Lipzen A."/>
            <person name="Kuo A."/>
            <person name="Riley R."/>
            <person name="Mondo S."/>
            <person name="Labutti K."/>
            <person name="Haridas S."/>
            <person name="Pangalinan J."/>
            <person name="Salamov A.A."/>
            <person name="Simmons B.A."/>
            <person name="Magnuson J.K."/>
            <person name="Chen J."/>
            <person name="Drula E."/>
            <person name="Henrissat B."/>
            <person name="Wiebenga A."/>
            <person name="Lubbers R.J."/>
            <person name="Gomes A.C."/>
            <person name="Makela M.R."/>
            <person name="Stajich J."/>
            <person name="Grigoriev I.V."/>
            <person name="Mortensen U.H."/>
            <person name="De Vries R.P."/>
            <person name="Baker S.E."/>
            <person name="Andersen M.R."/>
        </authorList>
    </citation>
    <scope>NUCLEOTIDE SEQUENCE [LARGE SCALE GENOMIC DNA]</scope>
    <source>
        <strain evidence="9 10">CBS 123904</strain>
    </source>
</reference>
<gene>
    <name evidence="9" type="ORF">BJY01DRAFT_54992</name>
</gene>
<proteinExistence type="predicted"/>
<keyword evidence="4" id="KW-0238">DNA-binding</keyword>
<dbReference type="CDD" id="cd00067">
    <property type="entry name" value="GAL4"/>
    <property type="match status" value="1"/>
</dbReference>
<dbReference type="PROSITE" id="PS50048">
    <property type="entry name" value="ZN2_CY6_FUNGAL_2"/>
    <property type="match status" value="1"/>
</dbReference>
<feature type="domain" description="Zn(2)-C6 fungal-type" evidence="8">
    <location>
        <begin position="7"/>
        <end position="40"/>
    </location>
</feature>
<dbReference type="SUPFAM" id="SSF57701">
    <property type="entry name" value="Zn2/Cys6 DNA-binding domain"/>
    <property type="match status" value="1"/>
</dbReference>
<dbReference type="PANTHER" id="PTHR31845">
    <property type="entry name" value="FINGER DOMAIN PROTEIN, PUTATIVE-RELATED"/>
    <property type="match status" value="1"/>
</dbReference>
<dbReference type="EMBL" id="JBFXLU010000176">
    <property type="protein sequence ID" value="KAL2836583.1"/>
    <property type="molecule type" value="Genomic_DNA"/>
</dbReference>
<evidence type="ECO:0000256" key="5">
    <source>
        <dbReference type="ARBA" id="ARBA00023163"/>
    </source>
</evidence>
<protein>
    <recommendedName>
        <fullName evidence="8">Zn(2)-C6 fungal-type domain-containing protein</fullName>
    </recommendedName>
</protein>
<dbReference type="InterPro" id="IPR051089">
    <property type="entry name" value="prtT"/>
</dbReference>
<sequence>MSTVSKTCQSCADSKVRCVRNTDPTGACDRCRRLGRECVYRQIGRRFKGFQKDRKIAALESKINELMVNRAGSADDNDNSPDTHSNILVDGDAVLGDVISRGLLDIGTAERYLNNFKTRLTPHFPFVVVPPRTSAEQLRQQGPFLLLAIFASASYENMQLQRMLGEEVKKVVASRMIINGEVSFELLQGLLVFLAWTHYHSRPHRYTQFLQLAISLVIDLRLDRPPETRMWKTPLRFRPQTDLQDQTLRRPSWGSDEQRAVLGCYYLSSSVAMLVQKKSTILRFPYQEDCCKALREADEYPHDKYIDYVIRLQYMVEKIDNVSAKHELDLEKPGSGSELYITNLKSDLEEFYRHLPFDLYENPLLAIQYHATGLCLYQLALNISRQRPSSHLEFYSWINEMSVSAFISANSILNLYLQLPPNEEVGFNNTQWMQMGLALLVAYRYTAATPKSDHGANFLHALSELQSRLATLSTSDVDMHCARDVFFDFRSRVTRIKDALRNSDKQENDSQISESFQSFQPSLEPTDLDKFMEAEEHIGSPLWNLLTSTAESAQLSYDDTSAYSFEQIMGGWL</sequence>
<evidence type="ECO:0000313" key="10">
    <source>
        <dbReference type="Proteomes" id="UP001610446"/>
    </source>
</evidence>
<comment type="caution">
    <text evidence="9">The sequence shown here is derived from an EMBL/GenBank/DDBJ whole genome shotgun (WGS) entry which is preliminary data.</text>
</comment>
<dbReference type="InterPro" id="IPR036864">
    <property type="entry name" value="Zn2-C6_fun-type_DNA-bd_sf"/>
</dbReference>
<dbReference type="SMART" id="SM00066">
    <property type="entry name" value="GAL4"/>
    <property type="match status" value="1"/>
</dbReference>
<keyword evidence="6" id="KW-0539">Nucleus</keyword>
<feature type="region of interest" description="Disordered" evidence="7">
    <location>
        <begin position="501"/>
        <end position="523"/>
    </location>
</feature>
<evidence type="ECO:0000256" key="1">
    <source>
        <dbReference type="ARBA" id="ARBA00004123"/>
    </source>
</evidence>
<evidence type="ECO:0000256" key="7">
    <source>
        <dbReference type="SAM" id="MobiDB-lite"/>
    </source>
</evidence>